<sequence length="333" mass="37631">MRHHMKIMSHALQQIHVFLELDFDDSPGTRDNPLKIPPVILAPKRSALLFEIGFWFKKSPLSETPEDRKTGGSRVGSGAKYGPRIEPRLVVGAENPKEGKFCPHQRRSEVTKRRVHAVRDRVQVCESPEPRKTRSRVGELVKQEFEGRVSFYNKMAHMVLNTDLNKAPNMGVQDTARKRDLSMALSTAALDTAPNKSPSMGPGTPLNRDLVKAQNRAHYAGNLQLDMARRNHDLYGHHQNKGVPARRNHDLYGHQQNKGVPDRGHQSDPHHHRDRDHRITCNTFNRRQPPRCRHLISETILPRSPQDNGSRRLSSPCNSLSSSGSSLRPCVGT</sequence>
<dbReference type="Proteomes" id="UP001633002">
    <property type="component" value="Unassembled WGS sequence"/>
</dbReference>
<proteinExistence type="predicted"/>
<reference evidence="2 3" key="1">
    <citation type="submission" date="2024-09" db="EMBL/GenBank/DDBJ databases">
        <title>Chromosome-scale assembly of Riccia sorocarpa.</title>
        <authorList>
            <person name="Paukszto L."/>
        </authorList>
    </citation>
    <scope>NUCLEOTIDE SEQUENCE [LARGE SCALE GENOMIC DNA]</scope>
    <source>
        <strain evidence="2">LP-2024</strain>
        <tissue evidence="2">Aerial parts of the thallus</tissue>
    </source>
</reference>
<evidence type="ECO:0000313" key="2">
    <source>
        <dbReference type="EMBL" id="KAL3690393.1"/>
    </source>
</evidence>
<name>A0ABD3HFQ0_9MARC</name>
<evidence type="ECO:0000313" key="3">
    <source>
        <dbReference type="Proteomes" id="UP001633002"/>
    </source>
</evidence>
<dbReference type="AlphaFoldDB" id="A0ABD3HFQ0"/>
<accession>A0ABD3HFQ0</accession>
<comment type="caution">
    <text evidence="2">The sequence shown here is derived from an EMBL/GenBank/DDBJ whole genome shotgun (WGS) entry which is preliminary data.</text>
</comment>
<gene>
    <name evidence="2" type="ORF">R1sor_016702</name>
</gene>
<feature type="region of interest" description="Disordered" evidence="1">
    <location>
        <begin position="237"/>
        <end position="333"/>
    </location>
</feature>
<protein>
    <submittedName>
        <fullName evidence="2">Uncharacterized protein</fullName>
    </submittedName>
</protein>
<evidence type="ECO:0000256" key="1">
    <source>
        <dbReference type="SAM" id="MobiDB-lite"/>
    </source>
</evidence>
<feature type="compositionally biased region" description="Low complexity" evidence="1">
    <location>
        <begin position="311"/>
        <end position="333"/>
    </location>
</feature>
<dbReference type="EMBL" id="JBJQOH010000004">
    <property type="protein sequence ID" value="KAL3690393.1"/>
    <property type="molecule type" value="Genomic_DNA"/>
</dbReference>
<feature type="compositionally biased region" description="Basic and acidic residues" evidence="1">
    <location>
        <begin position="260"/>
        <end position="279"/>
    </location>
</feature>
<organism evidence="2 3">
    <name type="scientific">Riccia sorocarpa</name>
    <dbReference type="NCBI Taxonomy" id="122646"/>
    <lineage>
        <taxon>Eukaryota</taxon>
        <taxon>Viridiplantae</taxon>
        <taxon>Streptophyta</taxon>
        <taxon>Embryophyta</taxon>
        <taxon>Marchantiophyta</taxon>
        <taxon>Marchantiopsida</taxon>
        <taxon>Marchantiidae</taxon>
        <taxon>Marchantiales</taxon>
        <taxon>Ricciaceae</taxon>
        <taxon>Riccia</taxon>
    </lineage>
</organism>
<keyword evidence="3" id="KW-1185">Reference proteome</keyword>